<dbReference type="PANTHER" id="PTHR44379:SF2">
    <property type="entry name" value="BLR6218 PROTEIN"/>
    <property type="match status" value="1"/>
</dbReference>
<evidence type="ECO:0000256" key="5">
    <source>
        <dbReference type="ARBA" id="ARBA00023014"/>
    </source>
</evidence>
<dbReference type="EMBL" id="JBGMEK010000053">
    <property type="protein sequence ID" value="MFA0812744.1"/>
    <property type="molecule type" value="Genomic_DNA"/>
</dbReference>
<dbReference type="CDD" id="cd00207">
    <property type="entry name" value="fer2"/>
    <property type="match status" value="1"/>
</dbReference>
<dbReference type="RefSeq" id="WP_371840461.1">
    <property type="nucleotide sequence ID" value="NZ_JBGMEK010000053.1"/>
</dbReference>
<evidence type="ECO:0000256" key="4">
    <source>
        <dbReference type="ARBA" id="ARBA00023004"/>
    </source>
</evidence>
<keyword evidence="3" id="KW-0560">Oxidoreductase</keyword>
<dbReference type="PROSITE" id="PS00197">
    <property type="entry name" value="2FE2S_FER_1"/>
    <property type="match status" value="1"/>
</dbReference>
<dbReference type="InterPro" id="IPR001041">
    <property type="entry name" value="2Fe-2S_ferredoxin-type"/>
</dbReference>
<dbReference type="InterPro" id="IPR036884">
    <property type="entry name" value="2Fe-2S-bd_dom_sf"/>
</dbReference>
<organism evidence="7 8">
    <name type="scientific">Microbulbifer epialgicus</name>
    <dbReference type="NCBI Taxonomy" id="393907"/>
    <lineage>
        <taxon>Bacteria</taxon>
        <taxon>Pseudomonadati</taxon>
        <taxon>Pseudomonadota</taxon>
        <taxon>Gammaproteobacteria</taxon>
        <taxon>Cellvibrionales</taxon>
        <taxon>Microbulbiferaceae</taxon>
        <taxon>Microbulbifer</taxon>
    </lineage>
</organism>
<evidence type="ECO:0000256" key="2">
    <source>
        <dbReference type="ARBA" id="ARBA00022723"/>
    </source>
</evidence>
<proteinExistence type="predicted"/>
<dbReference type="InterPro" id="IPR012675">
    <property type="entry name" value="Beta-grasp_dom_sf"/>
</dbReference>
<dbReference type="Pfam" id="PF00111">
    <property type="entry name" value="Fer2"/>
    <property type="match status" value="1"/>
</dbReference>
<reference evidence="7 8" key="1">
    <citation type="submission" date="2024-08" db="EMBL/GenBank/DDBJ databases">
        <authorList>
            <person name="Ishaq N."/>
        </authorList>
    </citation>
    <scope>NUCLEOTIDE SEQUENCE [LARGE SCALE GENOMIC DNA]</scope>
    <source>
        <strain evidence="7 8">DSM 18651</strain>
    </source>
</reference>
<dbReference type="Gene3D" id="1.10.150.120">
    <property type="entry name" value="[2Fe-2S]-binding domain"/>
    <property type="match status" value="1"/>
</dbReference>
<dbReference type="PROSITE" id="PS51085">
    <property type="entry name" value="2FE2S_FER_2"/>
    <property type="match status" value="1"/>
</dbReference>
<keyword evidence="8" id="KW-1185">Reference proteome</keyword>
<evidence type="ECO:0000256" key="3">
    <source>
        <dbReference type="ARBA" id="ARBA00023002"/>
    </source>
</evidence>
<keyword evidence="5" id="KW-0411">Iron-sulfur</keyword>
<dbReference type="SUPFAM" id="SSF47741">
    <property type="entry name" value="CO dehydrogenase ISP C-domain like"/>
    <property type="match status" value="1"/>
</dbReference>
<dbReference type="Gene3D" id="3.10.20.30">
    <property type="match status" value="1"/>
</dbReference>
<dbReference type="Pfam" id="PF01799">
    <property type="entry name" value="Fer2_2"/>
    <property type="match status" value="1"/>
</dbReference>
<name>A0ABV4P344_9GAMM</name>
<dbReference type="InterPro" id="IPR006058">
    <property type="entry name" value="2Fe2S_fd_BS"/>
</dbReference>
<dbReference type="InterPro" id="IPR002888">
    <property type="entry name" value="2Fe-2S-bd"/>
</dbReference>
<dbReference type="SUPFAM" id="SSF54292">
    <property type="entry name" value="2Fe-2S ferredoxin-like"/>
    <property type="match status" value="1"/>
</dbReference>
<comment type="caution">
    <text evidence="7">The sequence shown here is derived from an EMBL/GenBank/DDBJ whole genome shotgun (WGS) entry which is preliminary data.</text>
</comment>
<accession>A0ABV4P344</accession>
<keyword evidence="2" id="KW-0479">Metal-binding</keyword>
<keyword evidence="1" id="KW-0001">2Fe-2S</keyword>
<protein>
    <submittedName>
        <fullName evidence="7">(2Fe-2S)-binding protein</fullName>
    </submittedName>
</protein>
<sequence length="152" mass="16188">MSDDKLSLIINGESFVLDVDPKMPVLWAIRDLLGLTGTKYGCGSGLCGACTIHLDGKPARACLTTVSQAQGKQVTTIEGLEFSELKRAWSDNNVPQCGYCQSGQLMSAAALLAVNSSPSDEDIDSAMSGNICRCGTYTRIRAAIHDTAKKRT</sequence>
<evidence type="ECO:0000259" key="6">
    <source>
        <dbReference type="PROSITE" id="PS51085"/>
    </source>
</evidence>
<gene>
    <name evidence="7" type="ORF">ACCI49_17665</name>
</gene>
<dbReference type="PANTHER" id="PTHR44379">
    <property type="entry name" value="OXIDOREDUCTASE WITH IRON-SULFUR SUBUNIT"/>
    <property type="match status" value="1"/>
</dbReference>
<dbReference type="Proteomes" id="UP001569428">
    <property type="component" value="Unassembled WGS sequence"/>
</dbReference>
<keyword evidence="4" id="KW-0408">Iron</keyword>
<dbReference type="InterPro" id="IPR036010">
    <property type="entry name" value="2Fe-2S_ferredoxin-like_sf"/>
</dbReference>
<feature type="domain" description="2Fe-2S ferredoxin-type" evidence="6">
    <location>
        <begin position="4"/>
        <end position="80"/>
    </location>
</feature>
<evidence type="ECO:0000256" key="1">
    <source>
        <dbReference type="ARBA" id="ARBA00022714"/>
    </source>
</evidence>
<dbReference type="InterPro" id="IPR051452">
    <property type="entry name" value="Diverse_Oxidoreductases"/>
</dbReference>
<evidence type="ECO:0000313" key="7">
    <source>
        <dbReference type="EMBL" id="MFA0812744.1"/>
    </source>
</evidence>
<evidence type="ECO:0000313" key="8">
    <source>
        <dbReference type="Proteomes" id="UP001569428"/>
    </source>
</evidence>